<evidence type="ECO:0000313" key="1">
    <source>
        <dbReference type="EMBL" id="CBY92327.1"/>
    </source>
</evidence>
<protein>
    <submittedName>
        <fullName evidence="1">Uncharacterized protein</fullName>
    </submittedName>
</protein>
<dbReference type="AlphaFoldDB" id="E8ZGQ6"/>
<gene>
    <name evidence="1" type="ordered locus">HF1_03190</name>
</gene>
<dbReference type="OrthoDB" id="9826496at2"/>
<reference evidence="1 2" key="1">
    <citation type="journal article" date="2011" name="J. Bacteriol.">
        <title>Complete genome sequence of Mycoplasma haemofelis, a hemotropic mycoplasma.</title>
        <authorList>
            <person name="Barker E.N."/>
            <person name="Helps C.R."/>
            <person name="Peters I.R."/>
            <person name="Darby A.C."/>
            <person name="Radford A.D."/>
            <person name="Tasker S."/>
        </authorList>
    </citation>
    <scope>NUCLEOTIDE SEQUENCE [LARGE SCALE GENOMIC DNA]</scope>
    <source>
        <strain evidence="1 2">Langford 1</strain>
    </source>
</reference>
<dbReference type="KEGG" id="mha:HF1_03190"/>
<accession>E8ZGQ6</accession>
<sequence>MNALKMGAISAASIGGVAGSAALAKHFASGETIKSVADKLKEEHFTPITSASDWNNILTKYNQKKGEANSRFTSKNEDVQLKELQSSCRDALSEDSTTSKNYSKARRWCTVPKTLSSLLTAHKLTLLNTNDGNEDNKSDWGKLQKAYEAGSDNRITGLDLGSVADDKWKKLKSKCKEISEKDSTEADFDTLFSNLKRWCIKEESDKLAA</sequence>
<keyword evidence="2" id="KW-1185">Reference proteome</keyword>
<name>E8ZGQ6_MYCHL</name>
<evidence type="ECO:0000313" key="2">
    <source>
        <dbReference type="Proteomes" id="UP000008637"/>
    </source>
</evidence>
<proteinExistence type="predicted"/>
<dbReference type="HOGENOM" id="CLU_098620_3_0_14"/>
<dbReference type="EMBL" id="FR773153">
    <property type="protein sequence ID" value="CBY92327.1"/>
    <property type="molecule type" value="Genomic_DNA"/>
</dbReference>
<dbReference type="Proteomes" id="UP000008637">
    <property type="component" value="Chromosome"/>
</dbReference>
<organism evidence="1 2">
    <name type="scientific">Mycoplasma haemofelis (strain Langford 1)</name>
    <name type="common">Haemobartonella felis</name>
    <dbReference type="NCBI Taxonomy" id="941640"/>
    <lineage>
        <taxon>Bacteria</taxon>
        <taxon>Bacillati</taxon>
        <taxon>Mycoplasmatota</taxon>
        <taxon>Mollicutes</taxon>
        <taxon>Mycoplasmataceae</taxon>
        <taxon>Mycoplasma</taxon>
    </lineage>
</organism>